<feature type="binding site" evidence="9">
    <location>
        <position position="114"/>
    </location>
    <ligand>
        <name>GTP</name>
        <dbReference type="ChEBI" id="CHEBI:37565"/>
    </ligand>
</feature>
<evidence type="ECO:0000313" key="12">
    <source>
        <dbReference type="Proteomes" id="UP001056323"/>
    </source>
</evidence>
<dbReference type="PANTHER" id="PTHR21327:SF18">
    <property type="entry name" value="3,4-DIHYDROXY-2-BUTANONE 4-PHOSPHATE SYNTHASE"/>
    <property type="match status" value="1"/>
</dbReference>
<dbReference type="GO" id="GO:0009231">
    <property type="term" value="P:riboflavin biosynthetic process"/>
    <property type="evidence" value="ECO:0007669"/>
    <property type="project" value="UniProtKB-UniRule"/>
</dbReference>
<feature type="binding site" evidence="9">
    <location>
        <position position="67"/>
    </location>
    <ligand>
        <name>Zn(2+)</name>
        <dbReference type="ChEBI" id="CHEBI:29105"/>
        <note>catalytic</note>
    </ligand>
</feature>
<keyword evidence="5 9" id="KW-0378">Hydrolase</keyword>
<evidence type="ECO:0000256" key="5">
    <source>
        <dbReference type="ARBA" id="ARBA00022801"/>
    </source>
</evidence>
<keyword evidence="7 9" id="KW-0342">GTP-binding</keyword>
<dbReference type="GO" id="GO:0005525">
    <property type="term" value="F:GTP binding"/>
    <property type="evidence" value="ECO:0007669"/>
    <property type="project" value="UniProtKB-KW"/>
</dbReference>
<comment type="similarity">
    <text evidence="9">Belongs to the GTP cyclohydrolase II family.</text>
</comment>
<name>A0AAE9L6S4_9ENTR</name>
<evidence type="ECO:0000256" key="2">
    <source>
        <dbReference type="ARBA" id="ARBA00022619"/>
    </source>
</evidence>
<dbReference type="InterPro" id="IPR032677">
    <property type="entry name" value="GTP_cyclohydro_II"/>
</dbReference>
<reference evidence="11" key="1">
    <citation type="submission" date="2022-05" db="EMBL/GenBank/DDBJ databases">
        <title>Impact of host demography and evolutionary history on endosymbiont molecular evolution: a test in carpenter ants (Genus Camponotus) and their Blochmannia endosymbionts.</title>
        <authorList>
            <person name="Manthey J.D."/>
            <person name="Giron J.C."/>
            <person name="Hruska J.P."/>
        </authorList>
    </citation>
    <scope>NUCLEOTIDE SEQUENCE</scope>
    <source>
        <strain evidence="11">C-049</strain>
    </source>
</reference>
<feature type="domain" description="GTP cyclohydrolase II" evidence="10">
    <location>
        <begin position="5"/>
        <end position="170"/>
    </location>
</feature>
<dbReference type="SUPFAM" id="SSF142695">
    <property type="entry name" value="RibA-like"/>
    <property type="match status" value="1"/>
</dbReference>
<dbReference type="GO" id="GO:0003935">
    <property type="term" value="F:GTP cyclohydrolase II activity"/>
    <property type="evidence" value="ECO:0007669"/>
    <property type="project" value="UniProtKB-UniRule"/>
</dbReference>
<comment type="cofactor">
    <cofactor evidence="9">
        <name>Zn(2+)</name>
        <dbReference type="ChEBI" id="CHEBI:29105"/>
    </cofactor>
    <text evidence="9">Binds 1 zinc ion per subunit.</text>
</comment>
<dbReference type="CDD" id="cd00641">
    <property type="entry name" value="GTP_cyclohydro2"/>
    <property type="match status" value="1"/>
</dbReference>
<evidence type="ECO:0000256" key="1">
    <source>
        <dbReference type="ARBA" id="ARBA00004853"/>
    </source>
</evidence>
<dbReference type="Gene3D" id="3.40.50.10990">
    <property type="entry name" value="GTP cyclohydrolase II"/>
    <property type="match status" value="1"/>
</dbReference>
<dbReference type="Pfam" id="PF00925">
    <property type="entry name" value="GTP_cyclohydro2"/>
    <property type="match status" value="1"/>
</dbReference>
<comment type="function">
    <text evidence="9">Catalyzes the conversion of GTP to 2,5-diamino-6-ribosylamino-4(3H)-pyrimidinone 5'-phosphate (DARP), formate and pyrophosphate.</text>
</comment>
<dbReference type="NCBIfam" id="NF001591">
    <property type="entry name" value="PRK00393.1"/>
    <property type="match status" value="1"/>
</dbReference>
<feature type="active site" description="Nucleophile" evidence="9">
    <location>
        <position position="128"/>
    </location>
</feature>
<keyword evidence="6 9" id="KW-0862">Zinc</keyword>
<dbReference type="GO" id="GO:0005829">
    <property type="term" value="C:cytosol"/>
    <property type="evidence" value="ECO:0007669"/>
    <property type="project" value="TreeGrafter"/>
</dbReference>
<feature type="binding site" evidence="9">
    <location>
        <begin position="49"/>
        <end position="53"/>
    </location>
    <ligand>
        <name>GTP</name>
        <dbReference type="ChEBI" id="CHEBI:37565"/>
    </ligand>
</feature>
<comment type="catalytic activity">
    <reaction evidence="8 9">
        <text>GTP + 4 H2O = 2,5-diamino-6-hydroxy-4-(5-phosphoribosylamino)-pyrimidine + formate + 2 phosphate + 3 H(+)</text>
        <dbReference type="Rhea" id="RHEA:23704"/>
        <dbReference type="ChEBI" id="CHEBI:15377"/>
        <dbReference type="ChEBI" id="CHEBI:15378"/>
        <dbReference type="ChEBI" id="CHEBI:15740"/>
        <dbReference type="ChEBI" id="CHEBI:37565"/>
        <dbReference type="ChEBI" id="CHEBI:43474"/>
        <dbReference type="ChEBI" id="CHEBI:58614"/>
        <dbReference type="EC" id="3.5.4.25"/>
    </reaction>
</comment>
<evidence type="ECO:0000256" key="7">
    <source>
        <dbReference type="ARBA" id="ARBA00023134"/>
    </source>
</evidence>
<keyword evidence="4 9" id="KW-0547">Nucleotide-binding</keyword>
<dbReference type="GO" id="GO:0008270">
    <property type="term" value="F:zinc ion binding"/>
    <property type="evidence" value="ECO:0007669"/>
    <property type="project" value="UniProtKB-UniRule"/>
</dbReference>
<evidence type="ECO:0000313" key="11">
    <source>
        <dbReference type="EMBL" id="URJ27626.1"/>
    </source>
</evidence>
<feature type="binding site" evidence="9">
    <location>
        <position position="65"/>
    </location>
    <ligand>
        <name>Zn(2+)</name>
        <dbReference type="ChEBI" id="CHEBI:29105"/>
        <note>catalytic</note>
    </ligand>
</feature>
<dbReference type="AlphaFoldDB" id="A0AAE9L6S4"/>
<dbReference type="HAMAP" id="MF_00179">
    <property type="entry name" value="RibA"/>
    <property type="match status" value="1"/>
</dbReference>
<evidence type="ECO:0000256" key="9">
    <source>
        <dbReference type="HAMAP-Rule" id="MF_00179"/>
    </source>
</evidence>
<feature type="binding site" evidence="9">
    <location>
        <position position="154"/>
    </location>
    <ligand>
        <name>GTP</name>
        <dbReference type="ChEBI" id="CHEBI:37565"/>
    </ligand>
</feature>
<dbReference type="EC" id="3.5.4.25" evidence="9"/>
<proteinExistence type="inferred from homology"/>
<dbReference type="RefSeq" id="WP_250250065.1">
    <property type="nucleotide sequence ID" value="NZ_CP097751.1"/>
</dbReference>
<evidence type="ECO:0000256" key="8">
    <source>
        <dbReference type="ARBA" id="ARBA00049295"/>
    </source>
</evidence>
<dbReference type="EMBL" id="CP097751">
    <property type="protein sequence ID" value="URJ27626.1"/>
    <property type="molecule type" value="Genomic_DNA"/>
</dbReference>
<feature type="binding site" evidence="9">
    <location>
        <begin position="92"/>
        <end position="94"/>
    </location>
    <ligand>
        <name>GTP</name>
        <dbReference type="ChEBI" id="CHEBI:37565"/>
    </ligand>
</feature>
<gene>
    <name evidence="9 11" type="primary">ribA</name>
    <name evidence="11" type="ORF">M9394_00460</name>
</gene>
<feature type="binding site" evidence="9">
    <location>
        <position position="70"/>
    </location>
    <ligand>
        <name>GTP</name>
        <dbReference type="ChEBI" id="CHEBI:37565"/>
    </ligand>
</feature>
<dbReference type="Proteomes" id="UP001056323">
    <property type="component" value="Chromosome"/>
</dbReference>
<dbReference type="InterPro" id="IPR036144">
    <property type="entry name" value="RibA-like_sf"/>
</dbReference>
<protein>
    <recommendedName>
        <fullName evidence="9">GTP cyclohydrolase-2</fullName>
        <ecNumber evidence="9">3.5.4.25</ecNumber>
    </recommendedName>
    <alternativeName>
        <fullName evidence="9">GTP cyclohydrolase II</fullName>
    </alternativeName>
</protein>
<dbReference type="FunFam" id="3.40.50.10990:FF:000002">
    <property type="entry name" value="GTP cyclohydrolase-2"/>
    <property type="match status" value="1"/>
</dbReference>
<dbReference type="KEGG" id="bhb:M9394_00460"/>
<comment type="subunit">
    <text evidence="9">Homodimer.</text>
</comment>
<feature type="active site" description="Proton acceptor" evidence="9">
    <location>
        <position position="126"/>
    </location>
</feature>
<organism evidence="11 12">
    <name type="scientific">Candidatus Blochmanniella camponoti</name>
    <dbReference type="NCBI Taxonomy" id="108080"/>
    <lineage>
        <taxon>Bacteria</taxon>
        <taxon>Pseudomonadati</taxon>
        <taxon>Pseudomonadota</taxon>
        <taxon>Gammaproteobacteria</taxon>
        <taxon>Enterobacterales</taxon>
        <taxon>Enterobacteriaceae</taxon>
        <taxon>ant endosymbionts</taxon>
        <taxon>Candidatus Blochmanniella</taxon>
    </lineage>
</organism>
<evidence type="ECO:0000256" key="3">
    <source>
        <dbReference type="ARBA" id="ARBA00022723"/>
    </source>
</evidence>
<evidence type="ECO:0000256" key="4">
    <source>
        <dbReference type="ARBA" id="ARBA00022741"/>
    </source>
</evidence>
<dbReference type="PANTHER" id="PTHR21327">
    <property type="entry name" value="GTP CYCLOHYDROLASE II-RELATED"/>
    <property type="match status" value="1"/>
</dbReference>
<evidence type="ECO:0000259" key="10">
    <source>
        <dbReference type="Pfam" id="PF00925"/>
    </source>
</evidence>
<evidence type="ECO:0000256" key="6">
    <source>
        <dbReference type="ARBA" id="ARBA00022833"/>
    </source>
</evidence>
<dbReference type="InterPro" id="IPR000926">
    <property type="entry name" value="RibA"/>
</dbReference>
<keyword evidence="3 9" id="KW-0479">Metal-binding</keyword>
<feature type="binding site" evidence="9">
    <location>
        <position position="149"/>
    </location>
    <ligand>
        <name>GTP</name>
        <dbReference type="ChEBI" id="CHEBI:37565"/>
    </ligand>
</feature>
<feature type="binding site" evidence="9">
    <location>
        <position position="54"/>
    </location>
    <ligand>
        <name>Zn(2+)</name>
        <dbReference type="ChEBI" id="CHEBI:29105"/>
        <note>catalytic</note>
    </ligand>
</feature>
<dbReference type="NCBIfam" id="TIGR00505">
    <property type="entry name" value="ribA"/>
    <property type="match status" value="1"/>
</dbReference>
<sequence>MRLKRVTEARLPTLWGNFLIVGFEENFTGHNHVALIYGNITGSDPVLTRIHSECLTGDALFSSRCDCGFQLKTALHCITEEKRGILIYHRQEGRNIGLLNKIRAYALQDSGADTVEANQCLGFAPDERDFTICADILKLLHVKKIRILTNNPKKVEILNKSCINITERVPLIVGRNPENSRYLDTKASKLGHLFYSYHK</sequence>
<keyword evidence="2 9" id="KW-0686">Riboflavin biosynthesis</keyword>
<comment type="pathway">
    <text evidence="1 9">Cofactor biosynthesis; riboflavin biosynthesis; 5-amino-6-(D-ribitylamino)uracil from GTP: step 1/4.</text>
</comment>
<accession>A0AAE9L6S4</accession>